<evidence type="ECO:0000313" key="3">
    <source>
        <dbReference type="Proteomes" id="UP001303473"/>
    </source>
</evidence>
<dbReference type="PANTHER" id="PTHR13211">
    <property type="entry name" value="TELOMERASE CAJAL BODY PROTEIN 1"/>
    <property type="match status" value="1"/>
</dbReference>
<evidence type="ECO:0000256" key="1">
    <source>
        <dbReference type="SAM" id="MobiDB-lite"/>
    </source>
</evidence>
<protein>
    <recommendedName>
        <fullName evidence="4">WD40 repeat-like protein</fullName>
    </recommendedName>
</protein>
<feature type="region of interest" description="Disordered" evidence="1">
    <location>
        <begin position="515"/>
        <end position="539"/>
    </location>
</feature>
<dbReference type="EMBL" id="MU853834">
    <property type="protein sequence ID" value="KAK3938201.1"/>
    <property type="molecule type" value="Genomic_DNA"/>
</dbReference>
<dbReference type="Proteomes" id="UP001303473">
    <property type="component" value="Unassembled WGS sequence"/>
</dbReference>
<gene>
    <name evidence="2" type="ORF">QBC46DRAFT_441184</name>
</gene>
<sequence>MGKPSVKLVAASYTPDGAFPVKSCQHKSTSDHDRASYFKSAQWSADGTCLFTLSSANRICSYLLPSDLLEPHPQPVSLVPQGTLVLGDATNCFTPSPYFTLEHPSTHTILTASNDHPIHLHHAFPQPPDSAGSSSYPFPYDESPVATQPPPLASYRLIKHETEAYLPLTSLIWPSPGSHFICGTTNRIALFDATHPTPILEIPTIPSTRHIMKGGGVGMRGTVSALSQQPQSQDSTSTGVVAAGTWTRNLGLYDLHRAGSCVATWSLTQHTDTTVPGNNTSTTTAADGDGIGGKGVVQTAWSPCGRYLVVNERGSHGLLVYDLRGTNRLLATLTGRDADTNQRLSVDVFPGAESVGGFEVWAGTKHGGVVVYEGVGNTEGVVGPSWGWDTNEKRSGSAVGSTVMHLSGSVVATVSGSWKIADSSDDDTDSSDEGTDDDSDSETNGSEEEENTSDQEDDSEGEGGSDEDDSSSHSDSGPEMTTSKSERHERPNNGGYQSKVVMEGTSLRVWSIGSSNTAPIENDEREPDNEWHGELLTGL</sequence>
<evidence type="ECO:0000313" key="2">
    <source>
        <dbReference type="EMBL" id="KAK3938201.1"/>
    </source>
</evidence>
<reference evidence="3" key="1">
    <citation type="journal article" date="2023" name="Mol. Phylogenet. Evol.">
        <title>Genome-scale phylogeny and comparative genomics of the fungal order Sordariales.</title>
        <authorList>
            <person name="Hensen N."/>
            <person name="Bonometti L."/>
            <person name="Westerberg I."/>
            <person name="Brannstrom I.O."/>
            <person name="Guillou S."/>
            <person name="Cros-Aarteil S."/>
            <person name="Calhoun S."/>
            <person name="Haridas S."/>
            <person name="Kuo A."/>
            <person name="Mondo S."/>
            <person name="Pangilinan J."/>
            <person name="Riley R."/>
            <person name="LaButti K."/>
            <person name="Andreopoulos B."/>
            <person name="Lipzen A."/>
            <person name="Chen C."/>
            <person name="Yan M."/>
            <person name="Daum C."/>
            <person name="Ng V."/>
            <person name="Clum A."/>
            <person name="Steindorff A."/>
            <person name="Ohm R.A."/>
            <person name="Martin F."/>
            <person name="Silar P."/>
            <person name="Natvig D.O."/>
            <person name="Lalanne C."/>
            <person name="Gautier V."/>
            <person name="Ament-Velasquez S.L."/>
            <person name="Kruys A."/>
            <person name="Hutchinson M.I."/>
            <person name="Powell A.J."/>
            <person name="Barry K."/>
            <person name="Miller A.N."/>
            <person name="Grigoriev I.V."/>
            <person name="Debuchy R."/>
            <person name="Gladieux P."/>
            <person name="Hiltunen Thoren M."/>
            <person name="Johannesson H."/>
        </authorList>
    </citation>
    <scope>NUCLEOTIDE SEQUENCE [LARGE SCALE GENOMIC DNA]</scope>
    <source>
        <strain evidence="3">CBS 340.73</strain>
    </source>
</reference>
<dbReference type="SUPFAM" id="SSF50978">
    <property type="entry name" value="WD40 repeat-like"/>
    <property type="match status" value="1"/>
</dbReference>
<dbReference type="PANTHER" id="PTHR13211:SF0">
    <property type="entry name" value="TELOMERASE CAJAL BODY PROTEIN 1"/>
    <property type="match status" value="1"/>
</dbReference>
<feature type="compositionally biased region" description="Acidic residues" evidence="1">
    <location>
        <begin position="423"/>
        <end position="469"/>
    </location>
</feature>
<name>A0AAN6N424_9PEZI</name>
<comment type="caution">
    <text evidence="2">The sequence shown here is derived from an EMBL/GenBank/DDBJ whole genome shotgun (WGS) entry which is preliminary data.</text>
</comment>
<feature type="region of interest" description="Disordered" evidence="1">
    <location>
        <begin position="418"/>
        <end position="501"/>
    </location>
</feature>
<keyword evidence="3" id="KW-1185">Reference proteome</keyword>
<dbReference type="InterPro" id="IPR051150">
    <property type="entry name" value="SWT21/TCAB1_mRNA_Telomere"/>
</dbReference>
<accession>A0AAN6N424</accession>
<organism evidence="2 3">
    <name type="scientific">Diplogelasinospora grovesii</name>
    <dbReference type="NCBI Taxonomy" id="303347"/>
    <lineage>
        <taxon>Eukaryota</taxon>
        <taxon>Fungi</taxon>
        <taxon>Dikarya</taxon>
        <taxon>Ascomycota</taxon>
        <taxon>Pezizomycotina</taxon>
        <taxon>Sordariomycetes</taxon>
        <taxon>Sordariomycetidae</taxon>
        <taxon>Sordariales</taxon>
        <taxon>Diplogelasinosporaceae</taxon>
        <taxon>Diplogelasinospora</taxon>
    </lineage>
</organism>
<dbReference type="AlphaFoldDB" id="A0AAN6N424"/>
<evidence type="ECO:0008006" key="4">
    <source>
        <dbReference type="Google" id="ProtNLM"/>
    </source>
</evidence>
<dbReference type="InterPro" id="IPR036322">
    <property type="entry name" value="WD40_repeat_dom_sf"/>
</dbReference>
<proteinExistence type="predicted"/>